<proteinExistence type="predicted"/>
<evidence type="ECO:0000256" key="2">
    <source>
        <dbReference type="SAM" id="MobiDB-lite"/>
    </source>
</evidence>
<dbReference type="CDD" id="cd02851">
    <property type="entry name" value="E_set_GO_C"/>
    <property type="match status" value="1"/>
</dbReference>
<dbReference type="Pfam" id="PF09118">
    <property type="entry name" value="GO-like_E_set"/>
    <property type="match status" value="1"/>
</dbReference>
<feature type="compositionally biased region" description="Pro residues" evidence="2">
    <location>
        <begin position="35"/>
        <end position="47"/>
    </location>
</feature>
<comment type="caution">
    <text evidence="5">The sequence shown here is derived from an EMBL/GenBank/DDBJ whole genome shotgun (WGS) entry which is preliminary data.</text>
</comment>
<gene>
    <name evidence="5" type="ORF">AAHA92_30876</name>
</gene>
<dbReference type="PANTHER" id="PTHR32208">
    <property type="entry name" value="SECRETED PROTEIN-RELATED"/>
    <property type="match status" value="1"/>
</dbReference>
<feature type="compositionally biased region" description="Low complexity" evidence="2">
    <location>
        <begin position="48"/>
        <end position="61"/>
    </location>
</feature>
<keyword evidence="1" id="KW-0732">Signal</keyword>
<evidence type="ECO:0000313" key="5">
    <source>
        <dbReference type="EMBL" id="KAL1534730.1"/>
    </source>
</evidence>
<dbReference type="Gene3D" id="2.60.40.10">
    <property type="entry name" value="Immunoglobulins"/>
    <property type="match status" value="1"/>
</dbReference>
<dbReference type="AlphaFoldDB" id="A0ABD1FSA6"/>
<dbReference type="GO" id="GO:0016491">
    <property type="term" value="F:oxidoreductase activity"/>
    <property type="evidence" value="ECO:0007669"/>
    <property type="project" value="UniProtKB-KW"/>
</dbReference>
<dbReference type="EC" id="1.2.3.15" evidence="5"/>
<evidence type="ECO:0000313" key="6">
    <source>
        <dbReference type="Proteomes" id="UP001567538"/>
    </source>
</evidence>
<keyword evidence="6" id="KW-1185">Reference proteome</keyword>
<dbReference type="Pfam" id="PF07250">
    <property type="entry name" value="Glyoxal_oxid_N"/>
    <property type="match status" value="1"/>
</dbReference>
<dbReference type="InterPro" id="IPR037293">
    <property type="entry name" value="Gal_Oxidase_central_sf"/>
</dbReference>
<dbReference type="InterPro" id="IPR014756">
    <property type="entry name" value="Ig_E-set"/>
</dbReference>
<dbReference type="EMBL" id="JBEAFC010000012">
    <property type="protein sequence ID" value="KAL1534730.1"/>
    <property type="molecule type" value="Genomic_DNA"/>
</dbReference>
<dbReference type="SUPFAM" id="SSF81296">
    <property type="entry name" value="E set domains"/>
    <property type="match status" value="1"/>
</dbReference>
<name>A0ABD1FSA6_SALDI</name>
<dbReference type="InterPro" id="IPR013783">
    <property type="entry name" value="Ig-like_fold"/>
</dbReference>
<feature type="domain" description="Glyoxal oxidase N-terminal" evidence="3">
    <location>
        <begin position="85"/>
        <end position="478"/>
    </location>
</feature>
<evidence type="ECO:0000256" key="1">
    <source>
        <dbReference type="ARBA" id="ARBA00022729"/>
    </source>
</evidence>
<dbReference type="InterPro" id="IPR011043">
    <property type="entry name" value="Gal_Oxase/kelch_b-propeller"/>
</dbReference>
<evidence type="ECO:0000259" key="4">
    <source>
        <dbReference type="Pfam" id="PF09118"/>
    </source>
</evidence>
<dbReference type="Proteomes" id="UP001567538">
    <property type="component" value="Unassembled WGS sequence"/>
</dbReference>
<dbReference type="PANTHER" id="PTHR32208:SF54">
    <property type="entry name" value="ALDEHYDE OXIDASE GLOX-LIKE"/>
    <property type="match status" value="1"/>
</dbReference>
<feature type="domain" description="Galactose oxidase-like Early set" evidence="4">
    <location>
        <begin position="488"/>
        <end position="600"/>
    </location>
</feature>
<organism evidence="5 6">
    <name type="scientific">Salvia divinorum</name>
    <name type="common">Maria pastora</name>
    <name type="synonym">Diviner's sage</name>
    <dbReference type="NCBI Taxonomy" id="28513"/>
    <lineage>
        <taxon>Eukaryota</taxon>
        <taxon>Viridiplantae</taxon>
        <taxon>Streptophyta</taxon>
        <taxon>Embryophyta</taxon>
        <taxon>Tracheophyta</taxon>
        <taxon>Spermatophyta</taxon>
        <taxon>Magnoliopsida</taxon>
        <taxon>eudicotyledons</taxon>
        <taxon>Gunneridae</taxon>
        <taxon>Pentapetalae</taxon>
        <taxon>asterids</taxon>
        <taxon>lamiids</taxon>
        <taxon>Lamiales</taxon>
        <taxon>Lamiaceae</taxon>
        <taxon>Nepetoideae</taxon>
        <taxon>Mentheae</taxon>
        <taxon>Salviinae</taxon>
        <taxon>Salvia</taxon>
        <taxon>Salvia subgen. Calosphace</taxon>
    </lineage>
</organism>
<dbReference type="InterPro" id="IPR009880">
    <property type="entry name" value="Glyoxal_oxidase_N"/>
</dbReference>
<keyword evidence="5" id="KW-0560">Oxidoreductase</keyword>
<dbReference type="InterPro" id="IPR015202">
    <property type="entry name" value="GO-like_E_set"/>
</dbReference>
<protein>
    <submittedName>
        <fullName evidence="5">(Methyl)glyoxal oxidase</fullName>
        <ecNumber evidence="5">1.2.3.15</ecNumber>
    </submittedName>
</protein>
<feature type="region of interest" description="Disordered" evidence="2">
    <location>
        <begin position="33"/>
        <end position="68"/>
    </location>
</feature>
<reference evidence="5 6" key="1">
    <citation type="submission" date="2024-06" db="EMBL/GenBank/DDBJ databases">
        <title>A chromosome level genome sequence of Diviner's sage (Salvia divinorum).</title>
        <authorList>
            <person name="Ford S.A."/>
            <person name="Ro D.-K."/>
            <person name="Ness R.W."/>
            <person name="Phillips M.A."/>
        </authorList>
    </citation>
    <scope>NUCLEOTIDE SEQUENCE [LARGE SCALE GENOMIC DNA]</scope>
    <source>
        <strain evidence="5">SAF-2024a</strain>
        <tissue evidence="5">Leaf</tissue>
    </source>
</reference>
<dbReference type="SUPFAM" id="SSF50965">
    <property type="entry name" value="Galactose oxidase, central domain"/>
    <property type="match status" value="1"/>
</dbReference>
<accession>A0ABD1FSA6</accession>
<dbReference type="Gene3D" id="2.130.10.80">
    <property type="entry name" value="Galactose oxidase/kelch, beta-propeller"/>
    <property type="match status" value="1"/>
</dbReference>
<sequence length="604" mass="66341">MEDKNINPLYKAALAISYLLLHSSDIAEAAIVAPSPSPSSSPTPSPSSSPTASPSYSTTSSVRASTDAPPGQWKLLLNITGVVAMHMALTHYNTVLMFDQTSSGPSNYHLSHRYDGRPCHRDQHDFSDPSCYAHSVEYSISTNTIRPLFIQPDPWASSGSFLSNGTLLETGGFALGSKRVRYFKPCKNGHCDWTQGRRHLSAQRWYASSLRLPEHDDRVVIVGGYNASSYEFVPKRLPNEECFNLPFLKKTYDSSEGGNNMYPILHLSPDGHLFIFANTDSILFNYKRNQVVKTFPRIPGKGSRTYPSSGSSVLLPLDLNDRFLKAEVMICGGAATEAVPSAARGQFLRGLGSCGRMTITGNNHRWKMEQMPTARLMHNMIILPNGNVLFINGAESGSAGTNSAARPALQPYLYKPKKQLGLRFSLLRPSKIARMYHSSAILLPSGRILVGGSNPNSRYVFKNVAHPTELRLQAFTPPNMVAAFNDRRPSNVTVDPVGGVAYGAAFKVKFMLRKKAWQSVHDVVFTAYASPFNTHSISMDQRLLVLRSKSVTVATAKGTVGKRLLSAVVEAPPSAMVAPAGYYMITVIYNGIPSESQWVRFMHK</sequence>
<evidence type="ECO:0000259" key="3">
    <source>
        <dbReference type="Pfam" id="PF07250"/>
    </source>
</evidence>